<dbReference type="PROSITE" id="PS01319">
    <property type="entry name" value="RBFA"/>
    <property type="match status" value="1"/>
</dbReference>
<dbReference type="GO" id="GO:0030490">
    <property type="term" value="P:maturation of SSU-rRNA"/>
    <property type="evidence" value="ECO:0007669"/>
    <property type="project" value="UniProtKB-UniRule"/>
</dbReference>
<name>A0A1M5XY64_9FIRM</name>
<feature type="region of interest" description="Disordered" evidence="3">
    <location>
        <begin position="109"/>
        <end position="129"/>
    </location>
</feature>
<dbReference type="NCBIfam" id="TIGR00082">
    <property type="entry name" value="rbfA"/>
    <property type="match status" value="1"/>
</dbReference>
<keyword evidence="1 2" id="KW-0690">Ribosome biogenesis</keyword>
<accession>A0A1M5XY64</accession>
<dbReference type="OrthoDB" id="307788at2"/>
<dbReference type="AlphaFoldDB" id="A0A1M5XY64"/>
<reference evidence="4 5" key="1">
    <citation type="submission" date="2016-11" db="EMBL/GenBank/DDBJ databases">
        <authorList>
            <person name="Jaros S."/>
            <person name="Januszkiewicz K."/>
            <person name="Wedrychowicz H."/>
        </authorList>
    </citation>
    <scope>NUCLEOTIDE SEQUENCE [LARGE SCALE GENOMIC DNA]</scope>
    <source>
        <strain evidence="4 5">DSM 10068</strain>
    </source>
</reference>
<dbReference type="HAMAP" id="MF_00003">
    <property type="entry name" value="RbfA"/>
    <property type="match status" value="1"/>
</dbReference>
<protein>
    <recommendedName>
        <fullName evidence="2">Ribosome-binding factor A</fullName>
    </recommendedName>
</protein>
<dbReference type="Gene3D" id="3.30.300.20">
    <property type="match status" value="1"/>
</dbReference>
<dbReference type="InterPro" id="IPR000238">
    <property type="entry name" value="RbfA"/>
</dbReference>
<evidence type="ECO:0000313" key="5">
    <source>
        <dbReference type="Proteomes" id="UP000183995"/>
    </source>
</evidence>
<evidence type="ECO:0000256" key="2">
    <source>
        <dbReference type="HAMAP-Rule" id="MF_00003"/>
    </source>
</evidence>
<dbReference type="Proteomes" id="UP000183995">
    <property type="component" value="Unassembled WGS sequence"/>
</dbReference>
<dbReference type="GO" id="GO:0005829">
    <property type="term" value="C:cytosol"/>
    <property type="evidence" value="ECO:0007669"/>
    <property type="project" value="TreeGrafter"/>
</dbReference>
<keyword evidence="5" id="KW-1185">Reference proteome</keyword>
<comment type="subunit">
    <text evidence="2">Monomer. Binds 30S ribosomal subunits, but not 50S ribosomal subunits or 70S ribosomes.</text>
</comment>
<comment type="function">
    <text evidence="2">One of several proteins that assist in the late maturation steps of the functional core of the 30S ribosomal subunit. Associates with free 30S ribosomal subunits (but not with 30S subunits that are part of 70S ribosomes or polysomes). Required for efficient processing of 16S rRNA. May interact with the 5'-terminal helix region of 16S rRNA.</text>
</comment>
<dbReference type="GO" id="GO:0043024">
    <property type="term" value="F:ribosomal small subunit binding"/>
    <property type="evidence" value="ECO:0007669"/>
    <property type="project" value="TreeGrafter"/>
</dbReference>
<dbReference type="Pfam" id="PF02033">
    <property type="entry name" value="RBFA"/>
    <property type="match status" value="1"/>
</dbReference>
<keyword evidence="2" id="KW-0963">Cytoplasm</keyword>
<dbReference type="InterPro" id="IPR023799">
    <property type="entry name" value="RbfA_dom_sf"/>
</dbReference>
<dbReference type="RefSeq" id="WP_073078605.1">
    <property type="nucleotide sequence ID" value="NZ_FQXV01000006.1"/>
</dbReference>
<comment type="subcellular location">
    <subcellularLocation>
        <location evidence="2">Cytoplasm</location>
    </subcellularLocation>
</comment>
<sequence>MASNKIGRINEDIQRVMSSLLRNVKDPRVNQGMTSITAVDTTGDLRYCKIYLSVMGLQSEKELMKGLKSAAGYLRRELGNSLQLRYTPELIFQLDRSIEHGANISKILNKLEDAPPAQDEGTGESHDHQ</sequence>
<dbReference type="PANTHER" id="PTHR33515">
    <property type="entry name" value="RIBOSOME-BINDING FACTOR A, CHLOROPLASTIC-RELATED"/>
    <property type="match status" value="1"/>
</dbReference>
<dbReference type="PANTHER" id="PTHR33515:SF1">
    <property type="entry name" value="RIBOSOME-BINDING FACTOR A, CHLOROPLASTIC-RELATED"/>
    <property type="match status" value="1"/>
</dbReference>
<dbReference type="InterPro" id="IPR020053">
    <property type="entry name" value="Ribosome-bd_factorA_CS"/>
</dbReference>
<evidence type="ECO:0000313" key="4">
    <source>
        <dbReference type="EMBL" id="SHI04488.1"/>
    </source>
</evidence>
<comment type="similarity">
    <text evidence="2">Belongs to the RbfA family.</text>
</comment>
<dbReference type="SUPFAM" id="SSF89919">
    <property type="entry name" value="Ribosome-binding factor A, RbfA"/>
    <property type="match status" value="1"/>
</dbReference>
<evidence type="ECO:0000256" key="3">
    <source>
        <dbReference type="SAM" id="MobiDB-lite"/>
    </source>
</evidence>
<dbReference type="STRING" id="1123282.SAMN02745823_02120"/>
<organism evidence="4 5">
    <name type="scientific">Sporobacter termitidis DSM 10068</name>
    <dbReference type="NCBI Taxonomy" id="1123282"/>
    <lineage>
        <taxon>Bacteria</taxon>
        <taxon>Bacillati</taxon>
        <taxon>Bacillota</taxon>
        <taxon>Clostridia</taxon>
        <taxon>Eubacteriales</taxon>
        <taxon>Oscillospiraceae</taxon>
        <taxon>Sporobacter</taxon>
    </lineage>
</organism>
<proteinExistence type="inferred from homology"/>
<dbReference type="InterPro" id="IPR015946">
    <property type="entry name" value="KH_dom-like_a/b"/>
</dbReference>
<dbReference type="EMBL" id="FQXV01000006">
    <property type="protein sequence ID" value="SHI04488.1"/>
    <property type="molecule type" value="Genomic_DNA"/>
</dbReference>
<gene>
    <name evidence="2" type="primary">rbfA</name>
    <name evidence="4" type="ORF">SAMN02745823_02120</name>
</gene>
<evidence type="ECO:0000256" key="1">
    <source>
        <dbReference type="ARBA" id="ARBA00022517"/>
    </source>
</evidence>